<dbReference type="HAMAP" id="MF_00189">
    <property type="entry name" value="YciB"/>
    <property type="match status" value="1"/>
</dbReference>
<dbReference type="EMBL" id="LR217705">
    <property type="protein sequence ID" value="VFP80596.1"/>
    <property type="molecule type" value="Genomic_DNA"/>
</dbReference>
<dbReference type="InterPro" id="IPR006008">
    <property type="entry name" value="YciB"/>
</dbReference>
<dbReference type="AlphaFoldDB" id="A0A451D4L0"/>
<name>A0A451D4L0_9GAMM</name>
<dbReference type="PANTHER" id="PTHR36917">
    <property type="entry name" value="INTRACELLULAR SEPTATION PROTEIN A-RELATED"/>
    <property type="match status" value="1"/>
</dbReference>
<comment type="subcellular location">
    <subcellularLocation>
        <location evidence="5">Cell inner membrane</location>
        <topology evidence="5">Multi-pass membrane protein</topology>
    </subcellularLocation>
</comment>
<feature type="transmembrane region" description="Helical" evidence="5">
    <location>
        <begin position="20"/>
        <end position="43"/>
    </location>
</feature>
<keyword evidence="1 5" id="KW-1003">Cell membrane</keyword>
<evidence type="ECO:0000256" key="4">
    <source>
        <dbReference type="ARBA" id="ARBA00023136"/>
    </source>
</evidence>
<dbReference type="Proteomes" id="UP000294338">
    <property type="component" value="Chromosome 1"/>
</dbReference>
<evidence type="ECO:0000256" key="5">
    <source>
        <dbReference type="HAMAP-Rule" id="MF_00189"/>
    </source>
</evidence>
<keyword evidence="3 5" id="KW-1133">Transmembrane helix</keyword>
<comment type="similarity">
    <text evidence="5">Belongs to the YciB family.</text>
</comment>
<feature type="transmembrane region" description="Helical" evidence="5">
    <location>
        <begin position="50"/>
        <end position="68"/>
    </location>
</feature>
<dbReference type="RefSeq" id="WP_197095226.1">
    <property type="nucleotide sequence ID" value="NZ_LR217705.1"/>
</dbReference>
<sequence length="178" mass="20812">MKKFLDFLPLFVFFIIYKIYNIFIASSALIAVSAVVLLLKWLLYRILDKISLLTFFLVAMLGGLTIVFHNPDFIKWKVTIIDGIFSIALLFSYFFMSKSLMQKILNTQIHLPEIIWRRLDLAWGLFFLFCGVANIYGIFYFSQDAWVDFKVFGLGGLTLLFTLLNGIYVFRFISRENH</sequence>
<dbReference type="Pfam" id="PF04279">
    <property type="entry name" value="IspA"/>
    <property type="match status" value="1"/>
</dbReference>
<organism evidence="6 7">
    <name type="scientific">Candidatus Erwinia haradaeae</name>
    <dbReference type="NCBI Taxonomy" id="1922217"/>
    <lineage>
        <taxon>Bacteria</taxon>
        <taxon>Pseudomonadati</taxon>
        <taxon>Pseudomonadota</taxon>
        <taxon>Gammaproteobacteria</taxon>
        <taxon>Enterobacterales</taxon>
        <taxon>Erwiniaceae</taxon>
        <taxon>Erwinia</taxon>
    </lineage>
</organism>
<dbReference type="GO" id="GO:0005886">
    <property type="term" value="C:plasma membrane"/>
    <property type="evidence" value="ECO:0007669"/>
    <property type="project" value="UniProtKB-SubCell"/>
</dbReference>
<proteinExistence type="inferred from homology"/>
<reference evidence="6 7" key="1">
    <citation type="submission" date="2019-02" db="EMBL/GenBank/DDBJ databases">
        <authorList>
            <person name="Manzano-Marin A."/>
            <person name="Manzano-Marin A."/>
        </authorList>
    </citation>
    <scope>NUCLEOTIDE SEQUENCE [LARGE SCALE GENOMIC DNA]</scope>
    <source>
        <strain evidence="6 7">ErCisplendens/pseudotsugae</strain>
    </source>
</reference>
<gene>
    <name evidence="5 6" type="primary">yciB</name>
    <name evidence="6" type="ORF">ERCISPPS3390_474</name>
</gene>
<keyword evidence="2 5" id="KW-0812">Transmembrane</keyword>
<dbReference type="NCBIfam" id="NF001324">
    <property type="entry name" value="PRK00259.1-2"/>
    <property type="match status" value="1"/>
</dbReference>
<dbReference type="NCBIfam" id="TIGR00997">
    <property type="entry name" value="ispZ"/>
    <property type="match status" value="1"/>
</dbReference>
<accession>A0A451D4L0</accession>
<evidence type="ECO:0000256" key="1">
    <source>
        <dbReference type="ARBA" id="ARBA00022475"/>
    </source>
</evidence>
<evidence type="ECO:0000256" key="2">
    <source>
        <dbReference type="ARBA" id="ARBA00022692"/>
    </source>
</evidence>
<feature type="transmembrane region" description="Helical" evidence="5">
    <location>
        <begin position="151"/>
        <end position="173"/>
    </location>
</feature>
<protein>
    <recommendedName>
        <fullName evidence="5">Inner membrane-spanning protein YciB</fullName>
    </recommendedName>
</protein>
<evidence type="ECO:0000256" key="3">
    <source>
        <dbReference type="ARBA" id="ARBA00022989"/>
    </source>
</evidence>
<feature type="transmembrane region" description="Helical" evidence="5">
    <location>
        <begin position="121"/>
        <end position="139"/>
    </location>
</feature>
<comment type="function">
    <text evidence="5">Plays a role in cell envelope biogenesis, maintenance of cell envelope integrity and membrane homeostasis.</text>
</comment>
<dbReference type="PANTHER" id="PTHR36917:SF1">
    <property type="entry name" value="INNER MEMBRANE-SPANNING PROTEIN YCIB"/>
    <property type="match status" value="1"/>
</dbReference>
<keyword evidence="5" id="KW-0997">Cell inner membrane</keyword>
<feature type="transmembrane region" description="Helical" evidence="5">
    <location>
        <begin position="74"/>
        <end position="96"/>
    </location>
</feature>
<evidence type="ECO:0000313" key="7">
    <source>
        <dbReference type="Proteomes" id="UP000294338"/>
    </source>
</evidence>
<keyword evidence="4 5" id="KW-0472">Membrane</keyword>
<evidence type="ECO:0000313" key="6">
    <source>
        <dbReference type="EMBL" id="VFP80596.1"/>
    </source>
</evidence>